<dbReference type="PANTHER" id="PTHR22939">
    <property type="entry name" value="SERINE PROTEASE FAMILY S1C HTRA-RELATED"/>
    <property type="match status" value="1"/>
</dbReference>
<dbReference type="Pfam" id="PF13180">
    <property type="entry name" value="PDZ_2"/>
    <property type="match status" value="2"/>
</dbReference>
<reference evidence="10 12" key="2">
    <citation type="submission" date="2020-08" db="EMBL/GenBank/DDBJ databases">
        <title>Genomic Encyclopedia of Type Strains, Phase IV (KMG-IV): sequencing the most valuable type-strain genomes for metagenomic binning, comparative biology and taxonomic classification.</title>
        <authorList>
            <person name="Goeker M."/>
        </authorList>
    </citation>
    <scope>NUCLEOTIDE SEQUENCE [LARGE SCALE GENOMIC DNA]</scope>
    <source>
        <strain evidence="10 12">DSM 103679</strain>
    </source>
</reference>
<dbReference type="InterPro" id="IPR011782">
    <property type="entry name" value="Pept_S1C_Do"/>
</dbReference>
<keyword evidence="3" id="KW-0732">Signal</keyword>
<protein>
    <submittedName>
        <fullName evidence="11">Do family serine endopeptidase</fullName>
    </submittedName>
    <submittedName>
        <fullName evidence="10">Do/DeqQ family serine protease</fullName>
    </submittedName>
</protein>
<dbReference type="KEGG" id="trc:DYE49_08055"/>
<dbReference type="PROSITE" id="PS50106">
    <property type="entry name" value="PDZ"/>
    <property type="match status" value="1"/>
</dbReference>
<evidence type="ECO:0000256" key="6">
    <source>
        <dbReference type="ARBA" id="ARBA00022825"/>
    </source>
</evidence>
<dbReference type="GO" id="GO:0006508">
    <property type="term" value="P:proteolysis"/>
    <property type="evidence" value="ECO:0007669"/>
    <property type="project" value="UniProtKB-KW"/>
</dbReference>
<feature type="binding site" evidence="8">
    <location>
        <position position="169"/>
    </location>
    <ligand>
        <name>substrate</name>
    </ligand>
</feature>
<sequence length="498" mass="53636">MKTAVKKITGILSAAILSFGFVALSCKVHRGSANVAFAESVDPVSVKIPEDSLNMTLALQNTFRAISSQVLPAVVQVDVTEVTKVKQYNPFKDMDLPFLFGNPFGDEDGEEREYTQSGLGTGVIVRQIGNKAYVLTNNHVAGKATTIKIRLSDDREFDGTLVGKDERVDIALVSFEVTDGEKLTVAKLGDSSEVQQGDIVLALGSPLGLTSSITQGIISATGRDGSKIGSISDFIQTDAAINQGNSGGPLVNIYGEIIGINTWIMSQSGGNQGLGFSIPINNIKSSIDQFIESGKIVYGWLGVSLVEVEESYKKDLGVEGKNGAFASEIFLNSPAIKGGIRAGDFITALNGHEIKNVNQLVREVGSLSVGTKAKFTLYRGKEKLEVEVTIEERKEDVSGDNTKLWPGFIASPLNDEIKKALKIEDENLKGIVVAKVQEKSPASALRIQNNDVITAVNDKKITSLAEFYAELAKCDSEVWFDIYSEGHTISTGRYKLNK</sequence>
<dbReference type="SUPFAM" id="SSF50156">
    <property type="entry name" value="PDZ domain-like"/>
    <property type="match status" value="2"/>
</dbReference>
<dbReference type="InterPro" id="IPR036034">
    <property type="entry name" value="PDZ_sf"/>
</dbReference>
<evidence type="ECO:0000313" key="12">
    <source>
        <dbReference type="Proteomes" id="UP000578697"/>
    </source>
</evidence>
<dbReference type="RefSeq" id="WP_184651310.1">
    <property type="nucleotide sequence ID" value="NZ_JACHFR010000001.1"/>
</dbReference>
<dbReference type="Proteomes" id="UP000578697">
    <property type="component" value="Unassembled WGS sequence"/>
</dbReference>
<evidence type="ECO:0000256" key="4">
    <source>
        <dbReference type="ARBA" id="ARBA00022737"/>
    </source>
</evidence>
<feature type="binding site" evidence="8">
    <location>
        <position position="139"/>
    </location>
    <ligand>
        <name>substrate</name>
    </ligand>
</feature>
<dbReference type="PANTHER" id="PTHR22939:SF129">
    <property type="entry name" value="SERINE PROTEASE HTRA2, MITOCHONDRIAL"/>
    <property type="match status" value="1"/>
</dbReference>
<dbReference type="Proteomes" id="UP000593591">
    <property type="component" value="Chromosome"/>
</dbReference>
<dbReference type="PROSITE" id="PS51257">
    <property type="entry name" value="PROKAR_LIPOPROTEIN"/>
    <property type="match status" value="1"/>
</dbReference>
<dbReference type="PRINTS" id="PR00834">
    <property type="entry name" value="PROTEASES2C"/>
</dbReference>
<name>A0A840SD61_9SPIR</name>
<dbReference type="EMBL" id="CP031517">
    <property type="protein sequence ID" value="QOS40410.1"/>
    <property type="molecule type" value="Genomic_DNA"/>
</dbReference>
<keyword evidence="12" id="KW-1185">Reference proteome</keyword>
<dbReference type="SUPFAM" id="SSF50494">
    <property type="entry name" value="Trypsin-like serine proteases"/>
    <property type="match status" value="1"/>
</dbReference>
<evidence type="ECO:0000313" key="10">
    <source>
        <dbReference type="EMBL" id="MBB5217866.1"/>
    </source>
</evidence>
<dbReference type="InterPro" id="IPR001940">
    <property type="entry name" value="Peptidase_S1C"/>
</dbReference>
<evidence type="ECO:0000256" key="8">
    <source>
        <dbReference type="PIRSR" id="PIRSR611782-2"/>
    </source>
</evidence>
<feature type="active site" description="Charge relay system" evidence="7">
    <location>
        <position position="139"/>
    </location>
</feature>
<evidence type="ECO:0000313" key="13">
    <source>
        <dbReference type="Proteomes" id="UP000593591"/>
    </source>
</evidence>
<proteinExistence type="inferred from homology"/>
<accession>A0A840SD61</accession>
<dbReference type="InterPro" id="IPR001478">
    <property type="entry name" value="PDZ"/>
</dbReference>
<keyword evidence="5" id="KW-0378">Hydrolase</keyword>
<evidence type="ECO:0000256" key="2">
    <source>
        <dbReference type="ARBA" id="ARBA00022670"/>
    </source>
</evidence>
<dbReference type="Gene3D" id="2.40.10.120">
    <property type="match status" value="1"/>
</dbReference>
<feature type="binding site" evidence="8">
    <location>
        <begin position="244"/>
        <end position="246"/>
    </location>
    <ligand>
        <name>substrate</name>
    </ligand>
</feature>
<evidence type="ECO:0000313" key="11">
    <source>
        <dbReference type="EMBL" id="QOS40410.1"/>
    </source>
</evidence>
<dbReference type="SMART" id="SM00228">
    <property type="entry name" value="PDZ"/>
    <property type="match status" value="2"/>
</dbReference>
<comment type="similarity">
    <text evidence="1">Belongs to the peptidase S1C family.</text>
</comment>
<dbReference type="Pfam" id="PF13365">
    <property type="entry name" value="Trypsin_2"/>
    <property type="match status" value="1"/>
</dbReference>
<keyword evidence="2 10" id="KW-0645">Protease</keyword>
<gene>
    <name evidence="11" type="ORF">DYE49_08055</name>
    <name evidence="10" type="ORF">HNP77_000210</name>
</gene>
<feature type="active site" description="Charge relay system" evidence="7">
    <location>
        <position position="246"/>
    </location>
</feature>
<organism evidence="10 12">
    <name type="scientific">Treponema rectale</name>
    <dbReference type="NCBI Taxonomy" id="744512"/>
    <lineage>
        <taxon>Bacteria</taxon>
        <taxon>Pseudomonadati</taxon>
        <taxon>Spirochaetota</taxon>
        <taxon>Spirochaetia</taxon>
        <taxon>Spirochaetales</taxon>
        <taxon>Treponemataceae</taxon>
        <taxon>Treponema</taxon>
    </lineage>
</organism>
<reference evidence="11 13" key="1">
    <citation type="submission" date="2018-08" db="EMBL/GenBank/DDBJ databases">
        <title>The first complete genome of Treponema rectale (CHPAT), a commensal spirochete of the bovine rectum.</title>
        <authorList>
            <person name="Staton G.J."/>
            <person name="Clegg S.R."/>
            <person name="Carter S.D."/>
            <person name="Radford A.D."/>
            <person name="Darby A."/>
            <person name="Hall N."/>
            <person name="Birtles R.J."/>
            <person name="Evans N.J."/>
        </authorList>
    </citation>
    <scope>NUCLEOTIDE SEQUENCE [LARGE SCALE GENOMIC DNA]</scope>
    <source>
        <strain evidence="11 13">CHPA</strain>
    </source>
</reference>
<dbReference type="EMBL" id="JACHFR010000001">
    <property type="protein sequence ID" value="MBB5217866.1"/>
    <property type="molecule type" value="Genomic_DNA"/>
</dbReference>
<evidence type="ECO:0000256" key="7">
    <source>
        <dbReference type="PIRSR" id="PIRSR611782-1"/>
    </source>
</evidence>
<keyword evidence="6" id="KW-0720">Serine protease</keyword>
<evidence type="ECO:0000256" key="1">
    <source>
        <dbReference type="ARBA" id="ARBA00010541"/>
    </source>
</evidence>
<dbReference type="AlphaFoldDB" id="A0A840SD61"/>
<feature type="domain" description="PDZ" evidence="9">
    <location>
        <begin position="305"/>
        <end position="359"/>
    </location>
</feature>
<dbReference type="InterPro" id="IPR009003">
    <property type="entry name" value="Peptidase_S1_PA"/>
</dbReference>
<evidence type="ECO:0000259" key="9">
    <source>
        <dbReference type="PROSITE" id="PS50106"/>
    </source>
</evidence>
<dbReference type="GO" id="GO:0004252">
    <property type="term" value="F:serine-type endopeptidase activity"/>
    <property type="evidence" value="ECO:0007669"/>
    <property type="project" value="InterPro"/>
</dbReference>
<dbReference type="Gene3D" id="2.30.42.10">
    <property type="match status" value="2"/>
</dbReference>
<dbReference type="NCBIfam" id="TIGR02037">
    <property type="entry name" value="degP_htrA_DO"/>
    <property type="match status" value="1"/>
</dbReference>
<feature type="active site" description="Charge relay system" evidence="7">
    <location>
        <position position="169"/>
    </location>
</feature>
<evidence type="ECO:0000256" key="5">
    <source>
        <dbReference type="ARBA" id="ARBA00022801"/>
    </source>
</evidence>
<evidence type="ECO:0000256" key="3">
    <source>
        <dbReference type="ARBA" id="ARBA00022729"/>
    </source>
</evidence>
<keyword evidence="4" id="KW-0677">Repeat</keyword>